<dbReference type="PANTHER" id="PTHR42756">
    <property type="entry name" value="TRANSCRIPTIONAL REGULATOR, MARR"/>
    <property type="match status" value="1"/>
</dbReference>
<keyword evidence="1" id="KW-0805">Transcription regulation</keyword>
<dbReference type="Pfam" id="PF01047">
    <property type="entry name" value="MarR"/>
    <property type="match status" value="1"/>
</dbReference>
<evidence type="ECO:0000313" key="5">
    <source>
        <dbReference type="EMBL" id="KYC39960.1"/>
    </source>
</evidence>
<name>A0A139X5J4_9CYAN</name>
<accession>A0A139X5J4</accession>
<dbReference type="OrthoDB" id="6400170at2"/>
<dbReference type="Proteomes" id="UP000076925">
    <property type="component" value="Unassembled WGS sequence"/>
</dbReference>
<dbReference type="InterPro" id="IPR000835">
    <property type="entry name" value="HTH_MarR-typ"/>
</dbReference>
<evidence type="ECO:0000256" key="1">
    <source>
        <dbReference type="ARBA" id="ARBA00023015"/>
    </source>
</evidence>
<comment type="caution">
    <text evidence="5">The sequence shown here is derived from an EMBL/GenBank/DDBJ whole genome shotgun (WGS) entry which is preliminary data.</text>
</comment>
<dbReference type="STRING" id="128403.WA1_28780"/>
<keyword evidence="3" id="KW-0804">Transcription</keyword>
<gene>
    <name evidence="5" type="ORF">WA1_28780</name>
</gene>
<dbReference type="AlphaFoldDB" id="A0A139X5J4"/>
<proteinExistence type="predicted"/>
<protein>
    <submittedName>
        <fullName evidence="5">Transcriptional regulator</fullName>
    </submittedName>
</protein>
<dbReference type="SUPFAM" id="SSF46785">
    <property type="entry name" value="Winged helix' DNA-binding domain"/>
    <property type="match status" value="1"/>
</dbReference>
<evidence type="ECO:0000256" key="3">
    <source>
        <dbReference type="ARBA" id="ARBA00023163"/>
    </source>
</evidence>
<evidence type="ECO:0000256" key="2">
    <source>
        <dbReference type="ARBA" id="ARBA00023125"/>
    </source>
</evidence>
<sequence>MTEKPMQETIGYLMVQVSKVHRNEACKVLGDMGLYVGQEILLMHLWENDGLIQSDLALKMQVEAPTLTKMLNRMEKVGLLQRRRDEEDARICRIYLTDAGRSLQKPVTQAWNLLEKRILANLTLEEQLLLRRLLLQVHNNLS</sequence>
<dbReference type="PRINTS" id="PR00598">
    <property type="entry name" value="HTHMARR"/>
</dbReference>
<dbReference type="PROSITE" id="PS50995">
    <property type="entry name" value="HTH_MARR_2"/>
    <property type="match status" value="1"/>
</dbReference>
<evidence type="ECO:0000313" key="6">
    <source>
        <dbReference type="Proteomes" id="UP000076925"/>
    </source>
</evidence>
<dbReference type="EMBL" id="ANNX02000031">
    <property type="protein sequence ID" value="KYC39960.1"/>
    <property type="molecule type" value="Genomic_DNA"/>
</dbReference>
<reference evidence="5 6" key="1">
    <citation type="journal article" date="2013" name="Genome Biol. Evol.">
        <title>Genomes of Stigonematalean cyanobacteria (subsection V) and the evolution of oxygenic photosynthesis from prokaryotes to plastids.</title>
        <authorList>
            <person name="Dagan T."/>
            <person name="Roettger M."/>
            <person name="Stucken K."/>
            <person name="Landan G."/>
            <person name="Koch R."/>
            <person name="Major P."/>
            <person name="Gould S.B."/>
            <person name="Goremykin V.V."/>
            <person name="Rippka R."/>
            <person name="Tandeau de Marsac N."/>
            <person name="Gugger M."/>
            <person name="Lockhart P.J."/>
            <person name="Allen J.F."/>
            <person name="Brune I."/>
            <person name="Maus I."/>
            <person name="Puhler A."/>
            <person name="Martin W.F."/>
        </authorList>
    </citation>
    <scope>NUCLEOTIDE SEQUENCE [LARGE SCALE GENOMIC DNA]</scope>
    <source>
        <strain evidence="5 6">PCC 7110</strain>
    </source>
</reference>
<organism evidence="5 6">
    <name type="scientific">Scytonema hofmannii PCC 7110</name>
    <dbReference type="NCBI Taxonomy" id="128403"/>
    <lineage>
        <taxon>Bacteria</taxon>
        <taxon>Bacillati</taxon>
        <taxon>Cyanobacteriota</taxon>
        <taxon>Cyanophyceae</taxon>
        <taxon>Nostocales</taxon>
        <taxon>Scytonemataceae</taxon>
        <taxon>Scytonema</taxon>
    </lineage>
</organism>
<keyword evidence="6" id="KW-1185">Reference proteome</keyword>
<feature type="domain" description="HTH marR-type" evidence="4">
    <location>
        <begin position="7"/>
        <end position="139"/>
    </location>
</feature>
<dbReference type="RefSeq" id="WP_017747157.1">
    <property type="nucleotide sequence ID" value="NZ_KQ976354.1"/>
</dbReference>
<keyword evidence="2" id="KW-0238">DNA-binding</keyword>
<dbReference type="PANTHER" id="PTHR42756:SF1">
    <property type="entry name" value="TRANSCRIPTIONAL REPRESSOR OF EMRAB OPERON"/>
    <property type="match status" value="1"/>
</dbReference>
<dbReference type="GO" id="GO:0003677">
    <property type="term" value="F:DNA binding"/>
    <property type="evidence" value="ECO:0007669"/>
    <property type="project" value="UniProtKB-KW"/>
</dbReference>
<dbReference type="InterPro" id="IPR036388">
    <property type="entry name" value="WH-like_DNA-bd_sf"/>
</dbReference>
<dbReference type="GO" id="GO:0003700">
    <property type="term" value="F:DNA-binding transcription factor activity"/>
    <property type="evidence" value="ECO:0007669"/>
    <property type="project" value="InterPro"/>
</dbReference>
<dbReference type="SMART" id="SM00347">
    <property type="entry name" value="HTH_MARR"/>
    <property type="match status" value="1"/>
</dbReference>
<dbReference type="Gene3D" id="1.10.10.10">
    <property type="entry name" value="Winged helix-like DNA-binding domain superfamily/Winged helix DNA-binding domain"/>
    <property type="match status" value="1"/>
</dbReference>
<evidence type="ECO:0000259" key="4">
    <source>
        <dbReference type="PROSITE" id="PS50995"/>
    </source>
</evidence>
<dbReference type="InterPro" id="IPR036390">
    <property type="entry name" value="WH_DNA-bd_sf"/>
</dbReference>